<keyword evidence="3" id="KW-1185">Reference proteome</keyword>
<gene>
    <name evidence="2" type="ORF">MRAB57_5006</name>
</gene>
<dbReference type="OrthoDB" id="4753497at2"/>
<feature type="region of interest" description="Disordered" evidence="1">
    <location>
        <begin position="138"/>
        <end position="160"/>
    </location>
</feature>
<evidence type="ECO:0000256" key="1">
    <source>
        <dbReference type="SAM" id="MobiDB-lite"/>
    </source>
</evidence>
<protein>
    <submittedName>
        <fullName evidence="2">Uncharacterized protein</fullName>
    </submittedName>
</protein>
<proteinExistence type="predicted"/>
<feature type="compositionally biased region" description="Low complexity" evidence="1">
    <location>
        <begin position="99"/>
        <end position="113"/>
    </location>
</feature>
<dbReference type="Proteomes" id="UP000240988">
    <property type="component" value="Unassembled WGS sequence"/>
</dbReference>
<feature type="region of interest" description="Disordered" evidence="1">
    <location>
        <begin position="1"/>
        <end position="61"/>
    </location>
</feature>
<reference evidence="2 3" key="1">
    <citation type="submission" date="2017-01" db="EMBL/GenBank/DDBJ databases">
        <authorList>
            <consortium name="Urmite Genomes"/>
        </authorList>
    </citation>
    <scope>NUCLEOTIDE SEQUENCE [LARGE SCALE GENOMIC DNA]</scope>
    <source>
        <strain evidence="2 3">AB57</strain>
    </source>
</reference>
<dbReference type="EMBL" id="FUFA01000005">
    <property type="protein sequence ID" value="SPM37163.1"/>
    <property type="molecule type" value="Genomic_DNA"/>
</dbReference>
<feature type="region of interest" description="Disordered" evidence="1">
    <location>
        <begin position="97"/>
        <end position="121"/>
    </location>
</feature>
<accession>A0A2U3P073</accession>
<dbReference type="RefSeq" id="WP_157900661.1">
    <property type="nucleotide sequence ID" value="NZ_LT721901.1"/>
</dbReference>
<dbReference type="AlphaFoldDB" id="A0A2U3P073"/>
<evidence type="ECO:0000313" key="3">
    <source>
        <dbReference type="Proteomes" id="UP000240988"/>
    </source>
</evidence>
<sequence>MDPAGVSDEPATRSLAERSARDFRHRPHGANRPAAVHSRQTAVAATLPAASRPTGEADRAAAVAEQADQRQADYFLRLLHQNRRMVEHRIEGLRKSITGAEASGNAEGASGLRRQARMEEQEREALTAMIEKLQRRFAAPGSAQVSRAGHGSWSARTAGR</sequence>
<organism evidence="2 3">
    <name type="scientific">Mycobacterium rhizamassiliense</name>
    <dbReference type="NCBI Taxonomy" id="1841860"/>
    <lineage>
        <taxon>Bacteria</taxon>
        <taxon>Bacillati</taxon>
        <taxon>Actinomycetota</taxon>
        <taxon>Actinomycetes</taxon>
        <taxon>Mycobacteriales</taxon>
        <taxon>Mycobacteriaceae</taxon>
        <taxon>Mycobacterium</taxon>
    </lineage>
</organism>
<name>A0A2U3P073_9MYCO</name>
<evidence type="ECO:0000313" key="2">
    <source>
        <dbReference type="EMBL" id="SPM37163.1"/>
    </source>
</evidence>